<keyword evidence="1" id="KW-0418">Kinase</keyword>
<dbReference type="InterPro" id="IPR003594">
    <property type="entry name" value="HATPase_dom"/>
</dbReference>
<keyword evidence="1" id="KW-0808">Transferase</keyword>
<accession>A0ABT5Z1F5</accession>
<evidence type="ECO:0000313" key="3">
    <source>
        <dbReference type="EMBL" id="MDF2257667.1"/>
    </source>
</evidence>
<keyword evidence="4" id="KW-1185">Reference proteome</keyword>
<dbReference type="InterPro" id="IPR050267">
    <property type="entry name" value="Anti-sigma-factor_SerPK"/>
</dbReference>
<evidence type="ECO:0000256" key="1">
    <source>
        <dbReference type="ARBA" id="ARBA00022527"/>
    </source>
</evidence>
<comment type="caution">
    <text evidence="3">The sequence shown here is derived from an EMBL/GenBank/DDBJ whole genome shotgun (WGS) entry which is preliminary data.</text>
</comment>
<dbReference type="Pfam" id="PF13581">
    <property type="entry name" value="HATPase_c_2"/>
    <property type="match status" value="1"/>
</dbReference>
<dbReference type="CDD" id="cd16936">
    <property type="entry name" value="HATPase_RsbW-like"/>
    <property type="match status" value="1"/>
</dbReference>
<feature type="domain" description="Histidine kinase/HSP90-like ATPase" evidence="2">
    <location>
        <begin position="19"/>
        <end position="148"/>
    </location>
</feature>
<dbReference type="Gene3D" id="3.30.565.10">
    <property type="entry name" value="Histidine kinase-like ATPase, C-terminal domain"/>
    <property type="match status" value="1"/>
</dbReference>
<proteinExistence type="predicted"/>
<sequence length="169" mass="18538">MTRRGRPRSLVRLCKWTSRTPGATAQARRTLRRSLEARGLPDETASDAVLAVSELVANATEHANGPYELWLRGTPVYLVCEVHDRDPRVPQLPVSPATMPFAPVLKDRGGGLSALCVLLAERGRGLQIVHHLSRGLWGYRLSGNGTKVAWIAIPAEWSGPPCAMDGWRQ</sequence>
<dbReference type="GO" id="GO:0005524">
    <property type="term" value="F:ATP binding"/>
    <property type="evidence" value="ECO:0007669"/>
    <property type="project" value="UniProtKB-KW"/>
</dbReference>
<dbReference type="InterPro" id="IPR036890">
    <property type="entry name" value="HATPase_C_sf"/>
</dbReference>
<evidence type="ECO:0000259" key="2">
    <source>
        <dbReference type="Pfam" id="PF13581"/>
    </source>
</evidence>
<protein>
    <submittedName>
        <fullName evidence="3">ATP-binding protein</fullName>
    </submittedName>
</protein>
<gene>
    <name evidence="3" type="ORF">P2L57_18675</name>
</gene>
<organism evidence="3 4">
    <name type="scientific">Streptantibioticus ferralitis</name>
    <dbReference type="NCBI Taxonomy" id="236510"/>
    <lineage>
        <taxon>Bacteria</taxon>
        <taxon>Bacillati</taxon>
        <taxon>Actinomycetota</taxon>
        <taxon>Actinomycetes</taxon>
        <taxon>Kitasatosporales</taxon>
        <taxon>Streptomycetaceae</taxon>
        <taxon>Streptantibioticus</taxon>
    </lineage>
</organism>
<dbReference type="EMBL" id="JARHTQ010000011">
    <property type="protein sequence ID" value="MDF2257667.1"/>
    <property type="molecule type" value="Genomic_DNA"/>
</dbReference>
<keyword evidence="1" id="KW-0723">Serine/threonine-protein kinase</keyword>
<reference evidence="3 4" key="1">
    <citation type="submission" date="2023-03" db="EMBL/GenBank/DDBJ databases">
        <title>Draft genome sequence of type strain Streptomyces ferralitis JCM 14344.</title>
        <authorList>
            <person name="Klaysubun C."/>
            <person name="Duangmal K."/>
        </authorList>
    </citation>
    <scope>NUCLEOTIDE SEQUENCE [LARGE SCALE GENOMIC DNA]</scope>
    <source>
        <strain evidence="3 4">JCM 14344</strain>
    </source>
</reference>
<dbReference type="Proteomes" id="UP001220022">
    <property type="component" value="Unassembled WGS sequence"/>
</dbReference>
<dbReference type="SUPFAM" id="SSF55874">
    <property type="entry name" value="ATPase domain of HSP90 chaperone/DNA topoisomerase II/histidine kinase"/>
    <property type="match status" value="1"/>
</dbReference>
<keyword evidence="3" id="KW-0067">ATP-binding</keyword>
<name>A0ABT5Z1F5_9ACTN</name>
<keyword evidence="3" id="KW-0547">Nucleotide-binding</keyword>
<dbReference type="PANTHER" id="PTHR35526:SF3">
    <property type="entry name" value="ANTI-SIGMA-F FACTOR RSBW"/>
    <property type="match status" value="1"/>
</dbReference>
<dbReference type="RefSeq" id="WP_275815916.1">
    <property type="nucleotide sequence ID" value="NZ_BAAANM010000022.1"/>
</dbReference>
<evidence type="ECO:0000313" key="4">
    <source>
        <dbReference type="Proteomes" id="UP001220022"/>
    </source>
</evidence>
<dbReference type="PANTHER" id="PTHR35526">
    <property type="entry name" value="ANTI-SIGMA-F FACTOR RSBW-RELATED"/>
    <property type="match status" value="1"/>
</dbReference>